<dbReference type="EMBL" id="CP011451">
    <property type="protein sequence ID" value="AKH38545.1"/>
    <property type="molecule type" value="Genomic_DNA"/>
</dbReference>
<feature type="domain" description="SCP2" evidence="2">
    <location>
        <begin position="10"/>
        <end position="99"/>
    </location>
</feature>
<accession>A0A0F7KDF1</accession>
<comment type="pathway">
    <text evidence="1">Cofactor biosynthesis; ubiquinone biosynthesis.</text>
</comment>
<keyword evidence="6" id="KW-1185">Reference proteome</keyword>
<comment type="subcellular location">
    <subcellularLocation>
        <location evidence="1">Cytoplasm</location>
    </subcellularLocation>
</comment>
<evidence type="ECO:0000313" key="4">
    <source>
        <dbReference type="EMBL" id="SDX07957.1"/>
    </source>
</evidence>
<keyword evidence="1" id="KW-0831">Ubiquinone biosynthesis</keyword>
<dbReference type="Pfam" id="PF02036">
    <property type="entry name" value="SCP2"/>
    <property type="match status" value="1"/>
</dbReference>
<dbReference type="UniPathway" id="UPA00232"/>
<organism evidence="3 6">
    <name type="scientific">Nitrosomonas communis</name>
    <dbReference type="NCBI Taxonomy" id="44574"/>
    <lineage>
        <taxon>Bacteria</taxon>
        <taxon>Pseudomonadati</taxon>
        <taxon>Pseudomonadota</taxon>
        <taxon>Betaproteobacteria</taxon>
        <taxon>Nitrosomonadales</taxon>
        <taxon>Nitrosomonadaceae</taxon>
        <taxon>Nitrosomonas</taxon>
    </lineage>
</organism>
<dbReference type="InterPro" id="IPR038989">
    <property type="entry name" value="UbiJ"/>
</dbReference>
<evidence type="ECO:0000313" key="6">
    <source>
        <dbReference type="Proteomes" id="UP000034156"/>
    </source>
</evidence>
<evidence type="ECO:0000313" key="8">
    <source>
        <dbReference type="Proteomes" id="UP000324176"/>
    </source>
</evidence>
<evidence type="ECO:0000313" key="5">
    <source>
        <dbReference type="EMBL" id="TYP93007.1"/>
    </source>
</evidence>
<evidence type="ECO:0000259" key="2">
    <source>
        <dbReference type="Pfam" id="PF02036"/>
    </source>
</evidence>
<dbReference type="RefSeq" id="WP_046850583.1">
    <property type="nucleotide sequence ID" value="NZ_CBDIPD010000061.1"/>
</dbReference>
<keyword evidence="1" id="KW-0963">Cytoplasm</keyword>
<dbReference type="KEGG" id="nco:AAW31_13285"/>
<reference evidence="6" key="1">
    <citation type="submission" date="2015-05" db="EMBL/GenBank/DDBJ databases">
        <title>Draft genome of Nitrosomonas communis strain Nm2.</title>
        <authorList>
            <person name="Kozlowski J.A."/>
            <person name="Kits K.D."/>
            <person name="Stein L.Y."/>
        </authorList>
    </citation>
    <scope>NUCLEOTIDE SEQUENCE [LARGE SCALE GENOMIC DNA]</scope>
    <source>
        <strain evidence="6">Nm2</strain>
    </source>
</reference>
<dbReference type="AlphaFoldDB" id="A0A0F7KDF1"/>
<dbReference type="GO" id="GO:0006744">
    <property type="term" value="P:ubiquinone biosynthetic process"/>
    <property type="evidence" value="ECO:0007669"/>
    <property type="project" value="UniProtKB-UniRule"/>
</dbReference>
<dbReference type="PANTHER" id="PTHR38693:SF1">
    <property type="entry name" value="UBIQUINONE BIOSYNTHESIS ACCESSORY FACTOR UBIJ"/>
    <property type="match status" value="1"/>
</dbReference>
<reference evidence="4 7" key="3">
    <citation type="submission" date="2016-10" db="EMBL/GenBank/DDBJ databases">
        <authorList>
            <person name="de Groot N.N."/>
        </authorList>
    </citation>
    <scope>NUCLEOTIDE SEQUENCE [LARGE SCALE GENOMIC DNA]</scope>
    <source>
        <strain evidence="4 7">Nm110</strain>
    </source>
</reference>
<dbReference type="Proteomes" id="UP000183454">
    <property type="component" value="Unassembled WGS sequence"/>
</dbReference>
<evidence type="ECO:0000313" key="7">
    <source>
        <dbReference type="Proteomes" id="UP000183454"/>
    </source>
</evidence>
<dbReference type="EMBL" id="VNHT01000004">
    <property type="protein sequence ID" value="TYP93007.1"/>
    <property type="molecule type" value="Genomic_DNA"/>
</dbReference>
<dbReference type="Proteomes" id="UP000034156">
    <property type="component" value="Chromosome"/>
</dbReference>
<dbReference type="GO" id="GO:0005737">
    <property type="term" value="C:cytoplasm"/>
    <property type="evidence" value="ECO:0007669"/>
    <property type="project" value="UniProtKB-SubCell"/>
</dbReference>
<reference evidence="5 8" key="4">
    <citation type="submission" date="2019-07" db="EMBL/GenBank/DDBJ databases">
        <title>Active sludge and wastewater microbial communities from Klosterneuburg, Austria.</title>
        <authorList>
            <person name="Wagner M."/>
        </authorList>
    </citation>
    <scope>NUCLEOTIDE SEQUENCE [LARGE SCALE GENOMIC DNA]</scope>
    <source>
        <strain evidence="5 8">Nm2</strain>
    </source>
</reference>
<evidence type="ECO:0000256" key="1">
    <source>
        <dbReference type="HAMAP-Rule" id="MF_02215"/>
    </source>
</evidence>
<dbReference type="PANTHER" id="PTHR38693">
    <property type="entry name" value="UBIQUINONE BIOSYNTHESIS PROTEIN UBIJ"/>
    <property type="match status" value="1"/>
</dbReference>
<comment type="similarity">
    <text evidence="1">Belongs to the UbiJ family.</text>
</comment>
<sequence>MLPSIAIAAFNHVLDGESWACRRLQSFAGKSFHLSIFPLIDVNIVIQTDGKLAIAPPAGTSTDTTLSVAPSLLPRLISHDESVFHEIKITGDTLFANELLSTAKNLHWDIEQDISVIFGDVLAHRLVETGKNLIHWQSESMLNLPQVLTEYLTEEKSILPNQFHMDRFTTELNSLQDHVTHLEKRIYRLISLLPIKAEKNISL</sequence>
<dbReference type="Proteomes" id="UP000324176">
    <property type="component" value="Unassembled WGS sequence"/>
</dbReference>
<keyword evidence="4" id="KW-0830">Ubiquinone</keyword>
<dbReference type="EMBL" id="FNNH01000057">
    <property type="protein sequence ID" value="SDX07957.1"/>
    <property type="molecule type" value="Genomic_DNA"/>
</dbReference>
<dbReference type="HAMAP" id="MF_02215">
    <property type="entry name" value="UbiJ"/>
    <property type="match status" value="1"/>
</dbReference>
<proteinExistence type="inferred from homology"/>
<dbReference type="InterPro" id="IPR003033">
    <property type="entry name" value="SCP2_sterol-bd_dom"/>
</dbReference>
<comment type="function">
    <text evidence="1">Required for ubiquinone (coenzyme Q) biosynthesis. Binds hydrophobic ubiquinone biosynthetic intermediates via its SCP2 domain and is essential for the stability of the Ubi complex. May constitute a docking platform where Ubi enzymes assemble and access their SCP2-bound polyprenyl substrates.</text>
</comment>
<protein>
    <recommendedName>
        <fullName evidence="1">Ubiquinone biosynthesis accessory factor UbiJ</fullName>
    </recommendedName>
</protein>
<gene>
    <name evidence="1" type="primary">ubiJ</name>
    <name evidence="3" type="ORF">AAW31_13285</name>
    <name evidence="5" type="ORF">BCL69_10048</name>
    <name evidence="4" type="ORF">SAMN05421882_10574</name>
</gene>
<reference evidence="3 6" key="2">
    <citation type="journal article" date="2016" name="Genome Announc.">
        <title>Genome Sequence of Nitrosomonas communis Strain Nm2, a Mesophilic Ammonia-Oxidizing Bacterium Isolated from Mediterranean Soil.</title>
        <authorList>
            <person name="Kozlowski J.A."/>
            <person name="Kits K.D."/>
            <person name="Stein L.Y."/>
        </authorList>
    </citation>
    <scope>NUCLEOTIDE SEQUENCE [LARGE SCALE GENOMIC DNA]</scope>
    <source>
        <strain evidence="3 6">Nm2</strain>
    </source>
</reference>
<evidence type="ECO:0000313" key="3">
    <source>
        <dbReference type="EMBL" id="AKH38545.1"/>
    </source>
</evidence>
<name>A0A0F7KDF1_9PROT</name>
<dbReference type="OrthoDB" id="8525483at2"/>
<dbReference type="PATRIC" id="fig|44574.3.peg.3233"/>